<reference evidence="4" key="1">
    <citation type="submission" date="2021-01" db="EMBL/GenBank/DDBJ databases">
        <authorList>
            <person name="Lovell J.T."/>
            <person name="Bentley N."/>
            <person name="Bhattarai G."/>
            <person name="Jenkins J.W."/>
            <person name="Sreedasyam A."/>
            <person name="Alarcon Y."/>
            <person name="Bock C."/>
            <person name="Boston L."/>
            <person name="Carlson J."/>
            <person name="Cervantes K."/>
            <person name="Clermont K."/>
            <person name="Krom N."/>
            <person name="Kubenka K."/>
            <person name="Mamidi S."/>
            <person name="Mattison C."/>
            <person name="Monteros M."/>
            <person name="Pisani C."/>
            <person name="Plott C."/>
            <person name="Rajasekar S."/>
            <person name="Rhein H.S."/>
            <person name="Rohla C."/>
            <person name="Song M."/>
            <person name="Hilaire R.S."/>
            <person name="Shu S."/>
            <person name="Wells L."/>
            <person name="Wang X."/>
            <person name="Webber J."/>
            <person name="Heerema R.J."/>
            <person name="Klein P."/>
            <person name="Conner P."/>
            <person name="Grauke L."/>
            <person name="Grimwood J."/>
            <person name="Schmutz J."/>
            <person name="Randall J.J."/>
        </authorList>
    </citation>
    <scope>NUCLEOTIDE SEQUENCE</scope>
    <source>
        <tissue evidence="4">Leaf</tissue>
    </source>
</reference>
<gene>
    <name evidence="4" type="ORF">I3842_10G158400</name>
</gene>
<dbReference type="InterPro" id="IPR044832">
    <property type="entry name" value="NRP-like"/>
</dbReference>
<name>A0A922DYD9_CARIL</name>
<dbReference type="PANTHER" id="PTHR46034:SF7">
    <property type="entry name" value="INFLUENZA VIRUS NS1A-BINDING PROTEIN"/>
    <property type="match status" value="1"/>
</dbReference>
<dbReference type="Pfam" id="PF01344">
    <property type="entry name" value="Kelch_1"/>
    <property type="match status" value="1"/>
</dbReference>
<comment type="caution">
    <text evidence="4">The sequence shown here is derived from an EMBL/GenBank/DDBJ whole genome shotgun (WGS) entry which is preliminary data.</text>
</comment>
<organism evidence="4 5">
    <name type="scientific">Carya illinoinensis</name>
    <name type="common">Pecan</name>
    <dbReference type="NCBI Taxonomy" id="32201"/>
    <lineage>
        <taxon>Eukaryota</taxon>
        <taxon>Viridiplantae</taxon>
        <taxon>Streptophyta</taxon>
        <taxon>Embryophyta</taxon>
        <taxon>Tracheophyta</taxon>
        <taxon>Spermatophyta</taxon>
        <taxon>Magnoliopsida</taxon>
        <taxon>eudicotyledons</taxon>
        <taxon>Gunneridae</taxon>
        <taxon>Pentapetalae</taxon>
        <taxon>rosids</taxon>
        <taxon>fabids</taxon>
        <taxon>Fagales</taxon>
        <taxon>Juglandaceae</taxon>
        <taxon>Carya</taxon>
    </lineage>
</organism>
<dbReference type="Proteomes" id="UP000811246">
    <property type="component" value="Chromosome 10"/>
</dbReference>
<dbReference type="SMART" id="SM00767">
    <property type="entry name" value="DCD"/>
    <property type="match status" value="1"/>
</dbReference>
<evidence type="ECO:0000313" key="4">
    <source>
        <dbReference type="EMBL" id="KAG6693229.1"/>
    </source>
</evidence>
<dbReference type="Pfam" id="PF10539">
    <property type="entry name" value="Dev_Cell_Death"/>
    <property type="match status" value="1"/>
</dbReference>
<dbReference type="AlphaFoldDB" id="A0A922DYD9"/>
<dbReference type="InterPro" id="IPR013989">
    <property type="entry name" value="Dev_and_cell_death_domain"/>
</dbReference>
<feature type="region of interest" description="Disordered" evidence="2">
    <location>
        <begin position="314"/>
        <end position="345"/>
    </location>
</feature>
<evidence type="ECO:0000313" key="5">
    <source>
        <dbReference type="Proteomes" id="UP000811246"/>
    </source>
</evidence>
<dbReference type="PROSITE" id="PS51222">
    <property type="entry name" value="DCD"/>
    <property type="match status" value="1"/>
</dbReference>
<dbReference type="EMBL" id="CM031834">
    <property type="protein sequence ID" value="KAG6693229.1"/>
    <property type="molecule type" value="Genomic_DNA"/>
</dbReference>
<protein>
    <recommendedName>
        <fullName evidence="3">DCD domain-containing protein</fullName>
    </recommendedName>
</protein>
<feature type="coiled-coil region" evidence="1">
    <location>
        <begin position="357"/>
        <end position="391"/>
    </location>
</feature>
<evidence type="ECO:0000256" key="1">
    <source>
        <dbReference type="SAM" id="Coils"/>
    </source>
</evidence>
<proteinExistence type="predicted"/>
<dbReference type="InterPro" id="IPR006652">
    <property type="entry name" value="Kelch_1"/>
</dbReference>
<accession>A0A922DYD9</accession>
<dbReference type="GO" id="GO:0034976">
    <property type="term" value="P:response to endoplasmic reticulum stress"/>
    <property type="evidence" value="ECO:0007669"/>
    <property type="project" value="InterPro"/>
</dbReference>
<feature type="compositionally biased region" description="Polar residues" evidence="2">
    <location>
        <begin position="315"/>
        <end position="345"/>
    </location>
</feature>
<keyword evidence="1" id="KW-0175">Coiled coil</keyword>
<evidence type="ECO:0000256" key="2">
    <source>
        <dbReference type="SAM" id="MobiDB-lite"/>
    </source>
</evidence>
<evidence type="ECO:0000259" key="3">
    <source>
        <dbReference type="PROSITE" id="PS51222"/>
    </source>
</evidence>
<dbReference type="PANTHER" id="PTHR46034">
    <property type="match status" value="1"/>
</dbReference>
<dbReference type="Pfam" id="PF24681">
    <property type="entry name" value="Kelch_KLHDC2_KLHL20_DRC7"/>
    <property type="match status" value="1"/>
</dbReference>
<dbReference type="SMART" id="SM00612">
    <property type="entry name" value="Kelch"/>
    <property type="match status" value="6"/>
</dbReference>
<sequence>MMQLIAIEFSFNACCGLVREMMNLQAHIMHHILNHLRLIIYELHSIMSAGRKFASKSIPSSPDLVSSSSSVRNLGKNHLGGVIFGCNNNTIKECLFKQLFGLPAQHFSYVKNIDPGLPLFLFNYSNRKLSGIFEAASPGQMNINPYGWTTDGSERTLYPAQVQILVRMHCQPLPENQFKPIISDNYYTETHFWFELDHAQATRLMSLFSLAVAPSTSVPQNTAKCRAIFWPLPLNDVVEKSEGFKPLTLEIKHSNQSSQKLDSTDVASSFDGYNQISEAHSNVNLVEQDEKEVILMKLKELARCHEHQDLPTLRNVENTSIMNEENPNSSSGVEENEDNPQSSSECQSIITQLIQEVQELKAFNAEQTQKISILEQKLMEAEMEILLLKDHCVMLEPVSNPSNALGNDTVIEAIDELHVDQSVSDPSEELVNETVIDSFDELHLDPNESIYLIGGYDGESWLSSLNSYHPSQDMIKSLKPMSTVRSYSSAAQLKGELYVFGGGNGYVWYDTVESYNPANDEWTLQPPLNQEKGSLAGATIDNKIFAIGGGNGIKSFSEVEMLDLDIGRWISTRSMLEKRFALAAAELNGVLYATGGYDGNDYLNSAERFDPREHSWTRIASMNTKRGSHSLVVFNEKLYALGGYDGNTMVPSVEIFDPRQGSWICGEPMVNPRGYSAAGVIKDSIYVIGGIKVSGNVVDTVETYKDGQGWQETHSKALGKRCFTSAFVCRHDVEGQGGFT</sequence>
<feature type="domain" description="DCD" evidence="3">
    <location>
        <begin position="77"/>
        <end position="210"/>
    </location>
</feature>